<feature type="transmembrane region" description="Helical" evidence="1">
    <location>
        <begin position="277"/>
        <end position="294"/>
    </location>
</feature>
<name>A0A8B3S195_9EURY</name>
<gene>
    <name evidence="3" type="ORF">AEth_01607</name>
</gene>
<feature type="transmembrane region" description="Helical" evidence="1">
    <location>
        <begin position="77"/>
        <end position="98"/>
    </location>
</feature>
<evidence type="ECO:0000259" key="2">
    <source>
        <dbReference type="Pfam" id="PF00892"/>
    </source>
</evidence>
<dbReference type="EMBL" id="RPGO01000033">
    <property type="protein sequence ID" value="RZB29003.1"/>
    <property type="molecule type" value="Genomic_DNA"/>
</dbReference>
<evidence type="ECO:0000256" key="1">
    <source>
        <dbReference type="SAM" id="Phobius"/>
    </source>
</evidence>
<evidence type="ECO:0000313" key="4">
    <source>
        <dbReference type="Proteomes" id="UP000291831"/>
    </source>
</evidence>
<dbReference type="Pfam" id="PF00892">
    <property type="entry name" value="EamA"/>
    <property type="match status" value="2"/>
</dbReference>
<feature type="transmembrane region" description="Helical" evidence="1">
    <location>
        <begin position="191"/>
        <end position="212"/>
    </location>
</feature>
<comment type="caution">
    <text evidence="3">The sequence shown here is derived from an EMBL/GenBank/DDBJ whole genome shotgun (WGS) entry which is preliminary data.</text>
</comment>
<dbReference type="PANTHER" id="PTHR22911:SF137">
    <property type="entry name" value="SOLUTE CARRIER FAMILY 35 MEMBER G2-RELATED"/>
    <property type="match status" value="1"/>
</dbReference>
<proteinExistence type="predicted"/>
<reference evidence="4" key="1">
    <citation type="submission" date="2019-01" db="EMBL/GenBank/DDBJ databases">
        <title>Anaerobic oxidation of ethane by archaea from a marine hydrocarbon seep.</title>
        <authorList>
            <person name="Musat F."/>
        </authorList>
    </citation>
    <scope>NUCLEOTIDE SEQUENCE [LARGE SCALE GENOMIC DNA]</scope>
</reference>
<accession>A0A8B3S195</accession>
<dbReference type="InterPro" id="IPR037185">
    <property type="entry name" value="EmrE-like"/>
</dbReference>
<feature type="domain" description="EamA" evidence="2">
    <location>
        <begin position="17"/>
        <end position="150"/>
    </location>
</feature>
<feature type="transmembrane region" description="Helical" evidence="1">
    <location>
        <begin position="218"/>
        <end position="239"/>
    </location>
</feature>
<protein>
    <recommendedName>
        <fullName evidence="2">EamA domain-containing protein</fullName>
    </recommendedName>
</protein>
<keyword evidence="1" id="KW-1133">Transmembrane helix</keyword>
<dbReference type="SUPFAM" id="SSF103481">
    <property type="entry name" value="Multidrug resistance efflux transporter EmrE"/>
    <property type="match status" value="2"/>
</dbReference>
<dbReference type="Proteomes" id="UP000291831">
    <property type="component" value="Unassembled WGS sequence"/>
</dbReference>
<keyword evidence="1" id="KW-0472">Membrane</keyword>
<feature type="transmembrane region" description="Helical" evidence="1">
    <location>
        <begin position="246"/>
        <end position="271"/>
    </location>
</feature>
<organism evidence="3 4">
    <name type="scientific">Candidatus Argoarchaeum ethanivorans</name>
    <dbReference type="NCBI Taxonomy" id="2608793"/>
    <lineage>
        <taxon>Archaea</taxon>
        <taxon>Methanobacteriati</taxon>
        <taxon>Methanobacteriota</taxon>
        <taxon>Stenosarchaea group</taxon>
        <taxon>Methanomicrobia</taxon>
        <taxon>Methanosarcinales</taxon>
        <taxon>Methanosarcinales incertae sedis</taxon>
        <taxon>GOM Arc I cluster</taxon>
        <taxon>Candidatus Argoarchaeum</taxon>
    </lineage>
</organism>
<dbReference type="AlphaFoldDB" id="A0A8B3S195"/>
<feature type="transmembrane region" description="Helical" evidence="1">
    <location>
        <begin position="162"/>
        <end position="179"/>
    </location>
</feature>
<dbReference type="GO" id="GO:0016020">
    <property type="term" value="C:membrane"/>
    <property type="evidence" value="ECO:0007669"/>
    <property type="project" value="InterPro"/>
</dbReference>
<dbReference type="PANTHER" id="PTHR22911">
    <property type="entry name" value="ACYL-MALONYL CONDENSING ENZYME-RELATED"/>
    <property type="match status" value="1"/>
</dbReference>
<sequence length="307" mass="33624">MANWMNHFHLEKNKHAAIYFLAGTSLFYGLLIVVQKMGLNTGINPISFSFFRSIMVVGISVIYYFSELKKLKYLNMGGIVSLLILGTVSAVSIIILFVAQDSIPATNAGFLIRLTPLFVLPLAYILLKEKSSKKSILFMLTMLAGAYLLITSGTMIIPNSGVMLVIIVALLIAFQNVYAKKIMGFISAETVIFYRVLLSSLLVVIFVPVAWGVQSTPVTFNIILYSSITAVLYFLSVLFQYSAIKLIGPFLTSTFFLSGSLLSALFAYLLLGETLSIIQWVGAAGILFGGFLTIREVNKSDLNNATG</sequence>
<feature type="transmembrane region" description="Helical" evidence="1">
    <location>
        <begin position="110"/>
        <end position="127"/>
    </location>
</feature>
<feature type="transmembrane region" description="Helical" evidence="1">
    <location>
        <begin position="136"/>
        <end position="156"/>
    </location>
</feature>
<feature type="transmembrane region" description="Helical" evidence="1">
    <location>
        <begin position="16"/>
        <end position="34"/>
    </location>
</feature>
<feature type="domain" description="EamA" evidence="2">
    <location>
        <begin position="160"/>
        <end position="294"/>
    </location>
</feature>
<keyword evidence="1" id="KW-0812">Transmembrane</keyword>
<feature type="transmembrane region" description="Helical" evidence="1">
    <location>
        <begin position="46"/>
        <end position="65"/>
    </location>
</feature>
<evidence type="ECO:0000313" key="3">
    <source>
        <dbReference type="EMBL" id="RZB29003.1"/>
    </source>
</evidence>
<dbReference type="InterPro" id="IPR000620">
    <property type="entry name" value="EamA_dom"/>
</dbReference>